<dbReference type="Proteomes" id="UP000799421">
    <property type="component" value="Unassembled WGS sequence"/>
</dbReference>
<sequence length="203" mass="23010">MSDEPEHVRGKNERRLRKKRMQLLEELGRELDATVYAQLSIIYYLDCSFFRFILRALVQFSYLTPKPGLVPEPPTDRPFLGMIMGTNLLCLLLHVAFPMPTGDSGYLHGGALLDLIGQRPTNKVVLASMDVAVIVLQLCQLTVHLQRLKLKNGGESDSEWRTLNTVDEEAAQTNTYLFDAFNSGQVMLTNLNLMQTIRDQLKL</sequence>
<keyword evidence="3" id="KW-1185">Reference proteome</keyword>
<evidence type="ECO:0000259" key="1">
    <source>
        <dbReference type="Pfam" id="PF08508"/>
    </source>
</evidence>
<dbReference type="GO" id="GO:0005783">
    <property type="term" value="C:endoplasmic reticulum"/>
    <property type="evidence" value="ECO:0007669"/>
    <property type="project" value="TreeGrafter"/>
</dbReference>
<evidence type="ECO:0000313" key="2">
    <source>
        <dbReference type="EMBL" id="KAF2858345.1"/>
    </source>
</evidence>
<dbReference type="GO" id="GO:0032933">
    <property type="term" value="P:SREBP signaling pathway"/>
    <property type="evidence" value="ECO:0007669"/>
    <property type="project" value="InterPro"/>
</dbReference>
<feature type="domain" description="DUF1746" evidence="1">
    <location>
        <begin position="30"/>
        <end position="138"/>
    </location>
</feature>
<reference evidence="2" key="1">
    <citation type="journal article" date="2020" name="Stud. Mycol.">
        <title>101 Dothideomycetes genomes: a test case for predicting lifestyles and emergence of pathogens.</title>
        <authorList>
            <person name="Haridas S."/>
            <person name="Albert R."/>
            <person name="Binder M."/>
            <person name="Bloem J."/>
            <person name="Labutti K."/>
            <person name="Salamov A."/>
            <person name="Andreopoulos B."/>
            <person name="Baker S."/>
            <person name="Barry K."/>
            <person name="Bills G."/>
            <person name="Bluhm B."/>
            <person name="Cannon C."/>
            <person name="Castanera R."/>
            <person name="Culley D."/>
            <person name="Daum C."/>
            <person name="Ezra D."/>
            <person name="Gonzalez J."/>
            <person name="Henrissat B."/>
            <person name="Kuo A."/>
            <person name="Liang C."/>
            <person name="Lipzen A."/>
            <person name="Lutzoni F."/>
            <person name="Magnuson J."/>
            <person name="Mondo S."/>
            <person name="Nolan M."/>
            <person name="Ohm R."/>
            <person name="Pangilinan J."/>
            <person name="Park H.-J."/>
            <person name="Ramirez L."/>
            <person name="Alfaro M."/>
            <person name="Sun H."/>
            <person name="Tritt A."/>
            <person name="Yoshinaga Y."/>
            <person name="Zwiers L.-H."/>
            <person name="Turgeon B."/>
            <person name="Goodwin S."/>
            <person name="Spatafora J."/>
            <person name="Crous P."/>
            <person name="Grigoriev I."/>
        </authorList>
    </citation>
    <scope>NUCLEOTIDE SEQUENCE</scope>
    <source>
        <strain evidence="2">CBS 480.64</strain>
    </source>
</reference>
<dbReference type="Pfam" id="PF08508">
    <property type="entry name" value="DUF1746"/>
    <property type="match status" value="1"/>
</dbReference>
<dbReference type="GO" id="GO:0044695">
    <property type="term" value="C:Dsc E3 ubiquitin ligase complex"/>
    <property type="evidence" value="ECO:0007669"/>
    <property type="project" value="InterPro"/>
</dbReference>
<organism evidence="2 3">
    <name type="scientific">Piedraia hortae CBS 480.64</name>
    <dbReference type="NCBI Taxonomy" id="1314780"/>
    <lineage>
        <taxon>Eukaryota</taxon>
        <taxon>Fungi</taxon>
        <taxon>Dikarya</taxon>
        <taxon>Ascomycota</taxon>
        <taxon>Pezizomycotina</taxon>
        <taxon>Dothideomycetes</taxon>
        <taxon>Dothideomycetidae</taxon>
        <taxon>Capnodiales</taxon>
        <taxon>Piedraiaceae</taxon>
        <taxon>Piedraia</taxon>
    </lineage>
</organism>
<dbReference type="InterPro" id="IPR013715">
    <property type="entry name" value="DUF1746"/>
</dbReference>
<protein>
    <submittedName>
        <fullName evidence="2">DUF1746-domain-containing protein</fullName>
    </submittedName>
</protein>
<dbReference type="EMBL" id="MU006012">
    <property type="protein sequence ID" value="KAF2858345.1"/>
    <property type="molecule type" value="Genomic_DNA"/>
</dbReference>
<dbReference type="PANTHER" id="PTHR39405:SF1">
    <property type="entry name" value="DSC E3 UBIQUITIN LIGASE COMPLEX SUBUNIT 4"/>
    <property type="match status" value="1"/>
</dbReference>
<dbReference type="PANTHER" id="PTHR39405">
    <property type="entry name" value="DSC E3 UBIQUITIN LIGASE COMPLEX SUBUNIT 4"/>
    <property type="match status" value="1"/>
</dbReference>
<accession>A0A6A7BUF8</accession>
<evidence type="ECO:0000313" key="3">
    <source>
        <dbReference type="Proteomes" id="UP000799421"/>
    </source>
</evidence>
<gene>
    <name evidence="2" type="ORF">K470DRAFT_221483</name>
</gene>
<dbReference type="OrthoDB" id="5428737at2759"/>
<dbReference type="InterPro" id="IPR038967">
    <property type="entry name" value="Dsc4-like"/>
</dbReference>
<name>A0A6A7BUF8_9PEZI</name>
<dbReference type="AlphaFoldDB" id="A0A6A7BUF8"/>
<proteinExistence type="predicted"/>